<dbReference type="SUPFAM" id="SSF160904">
    <property type="entry name" value="Jann2411-like"/>
    <property type="match status" value="1"/>
</dbReference>
<sequence length="172" mass="19607">MRDPRPHVGEPLAVDLLNTRWMSADGPRDLLIDCDGLRCWLTANDLADRCVPDERTRQALLSARDAILRTVCEDDAEELNRILDHGRIRRVLTDTGPAEHPDVPRPEWLAAWLAADNLLHLLRERPGRIKQCAHPQCVLFFYDTSKNGTRRWHSMAACGNRAKAARHYAKKS</sequence>
<reference evidence="2 3" key="1">
    <citation type="submission" date="2020-08" db="EMBL/GenBank/DDBJ databases">
        <title>Genome Sequencing of Nocardia wallacei strain FMUON74 and assembly.</title>
        <authorList>
            <person name="Toyokawa M."/>
            <person name="Uesaka K."/>
        </authorList>
    </citation>
    <scope>NUCLEOTIDE SEQUENCE [LARGE SCALE GENOMIC DNA]</scope>
    <source>
        <strain evidence="2 3">FMUON74</strain>
    </source>
</reference>
<dbReference type="EMBL" id="AP023396">
    <property type="protein sequence ID" value="BCK54037.1"/>
    <property type="molecule type" value="Genomic_DNA"/>
</dbReference>
<gene>
    <name evidence="2" type="ORF">NWFMUON74_18090</name>
</gene>
<dbReference type="KEGG" id="nwl:NWFMUON74_18090"/>
<organism evidence="2 3">
    <name type="scientific">Nocardia wallacei</name>
    <dbReference type="NCBI Taxonomy" id="480035"/>
    <lineage>
        <taxon>Bacteria</taxon>
        <taxon>Bacillati</taxon>
        <taxon>Actinomycetota</taxon>
        <taxon>Actinomycetes</taxon>
        <taxon>Mycobacteriales</taxon>
        <taxon>Nocardiaceae</taxon>
        <taxon>Nocardia</taxon>
    </lineage>
</organism>
<protein>
    <recommendedName>
        <fullName evidence="1">Zinc finger CGNR domain-containing protein</fullName>
    </recommendedName>
</protein>
<dbReference type="PANTHER" id="PTHR35525:SF3">
    <property type="entry name" value="BLL6575 PROTEIN"/>
    <property type="match status" value="1"/>
</dbReference>
<dbReference type="Proteomes" id="UP000516173">
    <property type="component" value="Chromosome"/>
</dbReference>
<dbReference type="AlphaFoldDB" id="A0A7G1KFP8"/>
<keyword evidence="3" id="KW-1185">Reference proteome</keyword>
<feature type="domain" description="Zinc finger CGNR" evidence="1">
    <location>
        <begin position="128"/>
        <end position="171"/>
    </location>
</feature>
<dbReference type="Gene3D" id="1.10.3300.10">
    <property type="entry name" value="Jann2411-like domain"/>
    <property type="match status" value="1"/>
</dbReference>
<evidence type="ECO:0000259" key="1">
    <source>
        <dbReference type="Pfam" id="PF11706"/>
    </source>
</evidence>
<dbReference type="InterPro" id="IPR021005">
    <property type="entry name" value="Znf_CGNR"/>
</dbReference>
<evidence type="ECO:0000313" key="2">
    <source>
        <dbReference type="EMBL" id="BCK54037.1"/>
    </source>
</evidence>
<dbReference type="InterPro" id="IPR010852">
    <property type="entry name" value="ABATE"/>
</dbReference>
<dbReference type="GeneID" id="80346381"/>
<proteinExistence type="predicted"/>
<dbReference type="RefSeq" id="WP_187687357.1">
    <property type="nucleotide sequence ID" value="NZ_AP023396.1"/>
</dbReference>
<dbReference type="InterPro" id="IPR023286">
    <property type="entry name" value="ABATE_dom_sf"/>
</dbReference>
<dbReference type="Pfam" id="PF07336">
    <property type="entry name" value="ABATE"/>
    <property type="match status" value="1"/>
</dbReference>
<dbReference type="Pfam" id="PF11706">
    <property type="entry name" value="zf-CGNR"/>
    <property type="match status" value="1"/>
</dbReference>
<accession>A0A7G1KFP8</accession>
<dbReference type="PANTHER" id="PTHR35525">
    <property type="entry name" value="BLL6575 PROTEIN"/>
    <property type="match status" value="1"/>
</dbReference>
<name>A0A7G1KFP8_9NOCA</name>
<evidence type="ECO:0000313" key="3">
    <source>
        <dbReference type="Proteomes" id="UP000516173"/>
    </source>
</evidence>